<evidence type="ECO:0000256" key="8">
    <source>
        <dbReference type="ARBA" id="ARBA00024343"/>
    </source>
</evidence>
<feature type="domain" description="AP2/ERF" evidence="9">
    <location>
        <begin position="73"/>
        <end position="130"/>
    </location>
</feature>
<evidence type="ECO:0000256" key="6">
    <source>
        <dbReference type="ARBA" id="ARBA00023163"/>
    </source>
</evidence>
<keyword evidence="6" id="KW-0804">Transcription</keyword>
<reference evidence="10" key="1">
    <citation type="journal article" date="2014" name="Nat. Commun.">
        <title>The emerging biofuel crop Camelina sativa retains a highly undifferentiated hexaploid genome structure.</title>
        <authorList>
            <person name="Kagale S."/>
            <person name="Koh C."/>
            <person name="Nixon J."/>
            <person name="Bollina V."/>
            <person name="Clarke W.E."/>
            <person name="Tuteja R."/>
            <person name="Spillane C."/>
            <person name="Robinson S.J."/>
            <person name="Links M.G."/>
            <person name="Clarke C."/>
            <person name="Higgins E.E."/>
            <person name="Huebert T."/>
            <person name="Sharpe A.G."/>
            <person name="Parkin I.A."/>
        </authorList>
    </citation>
    <scope>NUCLEOTIDE SEQUENCE [LARGE SCALE GENOMIC DNA]</scope>
    <source>
        <strain evidence="10">cv. DH55</strain>
    </source>
</reference>
<dbReference type="GeneID" id="104792892"/>
<evidence type="ECO:0000256" key="4">
    <source>
        <dbReference type="ARBA" id="ARBA00023125"/>
    </source>
</evidence>
<dbReference type="Proteomes" id="UP000694864">
    <property type="component" value="Chromosome 6"/>
</dbReference>
<keyword evidence="7" id="KW-0539">Nucleus</keyword>
<dbReference type="PROSITE" id="PS51032">
    <property type="entry name" value="AP2_ERF"/>
    <property type="match status" value="1"/>
</dbReference>
<reference evidence="11" key="2">
    <citation type="submission" date="2025-08" db="UniProtKB">
        <authorList>
            <consortium name="RefSeq"/>
        </authorList>
    </citation>
    <scope>IDENTIFICATION</scope>
    <source>
        <tissue evidence="11">Leaf</tissue>
    </source>
</reference>
<gene>
    <name evidence="11" type="primary">LOC104792892</name>
</gene>
<proteinExistence type="inferred from homology"/>
<keyword evidence="3" id="KW-0346">Stress response</keyword>
<dbReference type="RefSeq" id="XP_010517453.1">
    <property type="nucleotide sequence ID" value="XM_010519151.2"/>
</dbReference>
<evidence type="ECO:0000256" key="5">
    <source>
        <dbReference type="ARBA" id="ARBA00023159"/>
    </source>
</evidence>
<evidence type="ECO:0000259" key="9">
    <source>
        <dbReference type="PROSITE" id="PS51032"/>
    </source>
</evidence>
<organism evidence="10 11">
    <name type="scientific">Camelina sativa</name>
    <name type="common">False flax</name>
    <name type="synonym">Myagrum sativum</name>
    <dbReference type="NCBI Taxonomy" id="90675"/>
    <lineage>
        <taxon>Eukaryota</taxon>
        <taxon>Viridiplantae</taxon>
        <taxon>Streptophyta</taxon>
        <taxon>Embryophyta</taxon>
        <taxon>Tracheophyta</taxon>
        <taxon>Spermatophyta</taxon>
        <taxon>Magnoliopsida</taxon>
        <taxon>eudicotyledons</taxon>
        <taxon>Gunneridae</taxon>
        <taxon>Pentapetalae</taxon>
        <taxon>rosids</taxon>
        <taxon>malvids</taxon>
        <taxon>Brassicales</taxon>
        <taxon>Brassicaceae</taxon>
        <taxon>Camelineae</taxon>
        <taxon>Camelina</taxon>
    </lineage>
</organism>
<dbReference type="PANTHER" id="PTHR31241:SF62">
    <property type="entry name" value="DEHYDRATION-RESPONSIVE ELEMENT-BINDING PROTEIN 2D"/>
    <property type="match status" value="1"/>
</dbReference>
<dbReference type="SMART" id="SM00380">
    <property type="entry name" value="AP2"/>
    <property type="match status" value="1"/>
</dbReference>
<dbReference type="InterPro" id="IPR001471">
    <property type="entry name" value="AP2/ERF_dom"/>
</dbReference>
<dbReference type="PANTHER" id="PTHR31241">
    <property type="entry name" value="DEHYDRATION-RESPONSIVE ELEMENT-BINDING PROTEIN 2C"/>
    <property type="match status" value="1"/>
</dbReference>
<comment type="subcellular location">
    <subcellularLocation>
        <location evidence="1">Nucleus</location>
    </subcellularLocation>
</comment>
<dbReference type="SUPFAM" id="SSF54171">
    <property type="entry name" value="DNA-binding domain"/>
    <property type="match status" value="1"/>
</dbReference>
<dbReference type="InterPro" id="IPR016177">
    <property type="entry name" value="DNA-bd_dom_sf"/>
</dbReference>
<dbReference type="InterPro" id="IPR036955">
    <property type="entry name" value="AP2/ERF_dom_sf"/>
</dbReference>
<evidence type="ECO:0000256" key="2">
    <source>
        <dbReference type="ARBA" id="ARBA00023015"/>
    </source>
</evidence>
<dbReference type="CDD" id="cd00018">
    <property type="entry name" value="AP2"/>
    <property type="match status" value="1"/>
</dbReference>
<evidence type="ECO:0000256" key="3">
    <source>
        <dbReference type="ARBA" id="ARBA00023016"/>
    </source>
</evidence>
<dbReference type="Pfam" id="PF00847">
    <property type="entry name" value="AP2"/>
    <property type="match status" value="1"/>
</dbReference>
<keyword evidence="2" id="KW-0805">Transcription regulation</keyword>
<keyword evidence="10" id="KW-1185">Reference proteome</keyword>
<evidence type="ECO:0000256" key="1">
    <source>
        <dbReference type="ARBA" id="ARBA00004123"/>
    </source>
</evidence>
<dbReference type="PRINTS" id="PR00367">
    <property type="entry name" value="ETHRSPELEMNT"/>
</dbReference>
<protein>
    <submittedName>
        <fullName evidence="11">Dehydration-responsive element-binding protein 2C</fullName>
    </submittedName>
</protein>
<evidence type="ECO:0000313" key="11">
    <source>
        <dbReference type="RefSeq" id="XP_010517453.1"/>
    </source>
</evidence>
<name>A0ABM0ZLK8_CAMSA</name>
<evidence type="ECO:0000256" key="7">
    <source>
        <dbReference type="ARBA" id="ARBA00023242"/>
    </source>
</evidence>
<keyword evidence="5" id="KW-0010">Activator</keyword>
<sequence length="342" mass="38265">MPSMIVDRKRKSRGERERDVAEILRKWREYNQQTETDSCIDCGVPKPIRKAPVKGSRKGCMRGKGGPENGNCEYRGVRQRTWGKWVAEIREPGKGGRLWLGTFSTSHEAALAYDEAAKAMYGHSARLNLPDFTTNGSSSTAATVSGSVTAFSDESEVCARYDTNVISGFGQVKLEGSSDEYVTFDSSQCIEEKLNVKEEEREPNSVDAFGTGQESKKETLDDWLMGNGNDQAPFRFDVDETFDISELLGIRDDNNASGQDTMQCQVNRKPNFSDQMQFQDANLPESLNPMEIANPEVDYGYHYTHQSEMENNGIGLYHRRFQDLDVQEDLDFGGGKDVHGAT</sequence>
<evidence type="ECO:0000313" key="10">
    <source>
        <dbReference type="Proteomes" id="UP000694864"/>
    </source>
</evidence>
<comment type="similarity">
    <text evidence="8">Belongs to the AP2/ERF transcription factor family. ERF subfamily.</text>
</comment>
<keyword evidence="4" id="KW-0238">DNA-binding</keyword>
<accession>A0ABM0ZLK8</accession>
<dbReference type="Gene3D" id="3.30.730.10">
    <property type="entry name" value="AP2/ERF domain"/>
    <property type="match status" value="1"/>
</dbReference>